<proteinExistence type="predicted"/>
<evidence type="ECO:0000313" key="2">
    <source>
        <dbReference type="Proteomes" id="UP000181998"/>
    </source>
</evidence>
<evidence type="ECO:0000313" key="1">
    <source>
        <dbReference type="EMBL" id="SEQ57231.1"/>
    </source>
</evidence>
<gene>
    <name evidence="1" type="ORF">SAMN05421510_10882</name>
</gene>
<dbReference type="RefSeq" id="WP_256216560.1">
    <property type="nucleotide sequence ID" value="NZ_FOFX01000088.1"/>
</dbReference>
<dbReference type="AlphaFoldDB" id="A0A1H9H4F5"/>
<dbReference type="Proteomes" id="UP000181998">
    <property type="component" value="Unassembled WGS sequence"/>
</dbReference>
<accession>A0A1H9H4F5</accession>
<dbReference type="EMBL" id="FOFX01000088">
    <property type="protein sequence ID" value="SEQ57231.1"/>
    <property type="molecule type" value="Genomic_DNA"/>
</dbReference>
<organism evidence="1 2">
    <name type="scientific">Nitrosomonas ureae</name>
    <dbReference type="NCBI Taxonomy" id="44577"/>
    <lineage>
        <taxon>Bacteria</taxon>
        <taxon>Pseudomonadati</taxon>
        <taxon>Pseudomonadota</taxon>
        <taxon>Betaproteobacteria</taxon>
        <taxon>Nitrosomonadales</taxon>
        <taxon>Nitrosomonadaceae</taxon>
        <taxon>Nitrosomonas</taxon>
    </lineage>
</organism>
<name>A0A1H9H4F5_9PROT</name>
<sequence>MAISSGTDDRDHTMQKQCDKLPQAIIALTQESSQTHTNHY</sequence>
<reference evidence="1 2" key="1">
    <citation type="submission" date="2016-10" db="EMBL/GenBank/DDBJ databases">
        <authorList>
            <person name="de Groot N.N."/>
        </authorList>
    </citation>
    <scope>NUCLEOTIDE SEQUENCE [LARGE SCALE GENOMIC DNA]</scope>
    <source>
        <strain evidence="1 2">Nm9</strain>
    </source>
</reference>
<protein>
    <submittedName>
        <fullName evidence="1">Uncharacterized protein</fullName>
    </submittedName>
</protein>